<evidence type="ECO:0000256" key="3">
    <source>
        <dbReference type="ARBA" id="ARBA00008397"/>
    </source>
</evidence>
<organism evidence="8 9">
    <name type="scientific">Fibrella rubiginis</name>
    <dbReference type="NCBI Taxonomy" id="2817060"/>
    <lineage>
        <taxon>Bacteria</taxon>
        <taxon>Pseudomonadati</taxon>
        <taxon>Bacteroidota</taxon>
        <taxon>Cytophagia</taxon>
        <taxon>Cytophagales</taxon>
        <taxon>Spirosomataceae</taxon>
        <taxon>Fibrella</taxon>
    </lineage>
</organism>
<accession>A0A939GFQ0</accession>
<dbReference type="GO" id="GO:0019698">
    <property type="term" value="P:D-galacturonate catabolic process"/>
    <property type="evidence" value="ECO:0007669"/>
    <property type="project" value="TreeGrafter"/>
</dbReference>
<dbReference type="InterPro" id="IPR032466">
    <property type="entry name" value="Metal_Hydrolase"/>
</dbReference>
<dbReference type="GO" id="GO:0042840">
    <property type="term" value="P:D-glucuronate catabolic process"/>
    <property type="evidence" value="ECO:0007669"/>
    <property type="project" value="TreeGrafter"/>
</dbReference>
<evidence type="ECO:0000256" key="5">
    <source>
        <dbReference type="ARBA" id="ARBA00020555"/>
    </source>
</evidence>
<comment type="caution">
    <text evidence="8">The sequence shown here is derived from an EMBL/GenBank/DDBJ whole genome shotgun (WGS) entry which is preliminary data.</text>
</comment>
<dbReference type="Proteomes" id="UP000664034">
    <property type="component" value="Unassembled WGS sequence"/>
</dbReference>
<dbReference type="HAMAP" id="MF_00675">
    <property type="entry name" value="UxaC"/>
    <property type="match status" value="1"/>
</dbReference>
<comment type="catalytic activity">
    <reaction evidence="7">
        <text>aldehydo-D-galacturonate = keto-D-tagaturonate</text>
        <dbReference type="Rhea" id="RHEA:27702"/>
        <dbReference type="ChEBI" id="CHEBI:12952"/>
        <dbReference type="ChEBI" id="CHEBI:17886"/>
    </reaction>
</comment>
<keyword evidence="9" id="KW-1185">Reference proteome</keyword>
<dbReference type="Gene3D" id="3.20.20.140">
    <property type="entry name" value="Metal-dependent hydrolases"/>
    <property type="match status" value="1"/>
</dbReference>
<dbReference type="Pfam" id="PF02614">
    <property type="entry name" value="UxaC"/>
    <property type="match status" value="1"/>
</dbReference>
<dbReference type="SUPFAM" id="SSF51556">
    <property type="entry name" value="Metallo-dependent hydrolases"/>
    <property type="match status" value="1"/>
</dbReference>
<sequence length="498" mass="56153">MASFIHDDFLLQSDPARQLYHNYARSMPIIDYHCHLPPDQIAANTQFANLTQIWLYGDHYKWRAMRTNGIDERYCTGEATDREKFQKWAETVPYTVRNPLYHWTHLELQRYFGIDELLDGQSAGRIYDQCSEQLNTPDFSVRNLLLRMNVRVVCTTDDPADSLEFHRQIADEGFAVRVLPTFRADKAMAVEDAATYNAYLTRLEAAADVAIHTYDDLLLALGRRHDVFADHGCKLSDHGLEQLYADTYTEAGVRTAFAKIRAGLSLSPGEVTGLKSALLVFLAEMDHAKGWTQQFHLGALRNNNTRLLRQLGPDTGWDSIGDFSQAQALSRFLGGLDDRDKLTKTILYNLNPADNEVMATMAGNFNDGTVPGKVQFGSGWWFLDQKKGMEAQIDALSNMGLLSRFVGMLTDSRSFMSFPRHEYFRRILCNMIGNDVVNGELPATMDWLGEVVQNICYNNANTYFGFDSTNKTNGQTRHLRGGHDAAFAASELPVHTGA</sequence>
<dbReference type="InterPro" id="IPR003766">
    <property type="entry name" value="Uronate_isomerase"/>
</dbReference>
<protein>
    <recommendedName>
        <fullName evidence="5 7">Uronate isomerase</fullName>
        <ecNumber evidence="4 7">5.3.1.12</ecNumber>
    </recommendedName>
    <alternativeName>
        <fullName evidence="7">Glucuronate isomerase</fullName>
    </alternativeName>
    <alternativeName>
        <fullName evidence="7">Uronic isomerase</fullName>
    </alternativeName>
</protein>
<dbReference type="GO" id="GO:0008880">
    <property type="term" value="F:glucuronate isomerase activity"/>
    <property type="evidence" value="ECO:0007669"/>
    <property type="project" value="UniProtKB-UniRule"/>
</dbReference>
<dbReference type="NCBIfam" id="NF002794">
    <property type="entry name" value="PRK02925.1"/>
    <property type="match status" value="1"/>
</dbReference>
<evidence type="ECO:0000256" key="1">
    <source>
        <dbReference type="ARBA" id="ARBA00001165"/>
    </source>
</evidence>
<evidence type="ECO:0000256" key="2">
    <source>
        <dbReference type="ARBA" id="ARBA00004892"/>
    </source>
</evidence>
<dbReference type="EC" id="5.3.1.12" evidence="4 7"/>
<keyword evidence="6 7" id="KW-0413">Isomerase</keyword>
<comment type="pathway">
    <text evidence="2 7">Carbohydrate metabolism; pentose and glucuronate interconversion.</text>
</comment>
<proteinExistence type="inferred from homology"/>
<evidence type="ECO:0000256" key="7">
    <source>
        <dbReference type="HAMAP-Rule" id="MF_00675"/>
    </source>
</evidence>
<name>A0A939GFQ0_9BACT</name>
<comment type="similarity">
    <text evidence="3 7">Belongs to the metallo-dependent hydrolases superfamily. Uronate isomerase family.</text>
</comment>
<dbReference type="Gene3D" id="1.10.2020.10">
    <property type="entry name" value="uronate isomerase, domain 2, chain A"/>
    <property type="match status" value="1"/>
</dbReference>
<dbReference type="EMBL" id="JAFMYV010000009">
    <property type="protein sequence ID" value="MBO0938307.1"/>
    <property type="molecule type" value="Genomic_DNA"/>
</dbReference>
<reference evidence="8" key="1">
    <citation type="submission" date="2021-03" db="EMBL/GenBank/DDBJ databases">
        <title>Fibrella sp. HMF5335 genome sequencing and assembly.</title>
        <authorList>
            <person name="Kang H."/>
            <person name="Kim H."/>
            <person name="Bae S."/>
            <person name="Joh K."/>
        </authorList>
    </citation>
    <scope>NUCLEOTIDE SEQUENCE</scope>
    <source>
        <strain evidence="8">HMF5335</strain>
    </source>
</reference>
<comment type="catalytic activity">
    <reaction evidence="1 7">
        <text>D-glucuronate = D-fructuronate</text>
        <dbReference type="Rhea" id="RHEA:13049"/>
        <dbReference type="ChEBI" id="CHEBI:58720"/>
        <dbReference type="ChEBI" id="CHEBI:59863"/>
        <dbReference type="EC" id="5.3.1.12"/>
    </reaction>
</comment>
<gene>
    <name evidence="7 8" type="primary">uxaC</name>
    <name evidence="8" type="ORF">J2I47_17280</name>
</gene>
<dbReference type="PANTHER" id="PTHR30068">
    <property type="entry name" value="URONATE ISOMERASE"/>
    <property type="match status" value="1"/>
</dbReference>
<evidence type="ECO:0000256" key="6">
    <source>
        <dbReference type="ARBA" id="ARBA00023235"/>
    </source>
</evidence>
<dbReference type="RefSeq" id="WP_207365848.1">
    <property type="nucleotide sequence ID" value="NZ_JAFMYV010000009.1"/>
</dbReference>
<evidence type="ECO:0000313" key="8">
    <source>
        <dbReference type="EMBL" id="MBO0938307.1"/>
    </source>
</evidence>
<dbReference type="PANTHER" id="PTHR30068:SF4">
    <property type="entry name" value="URONATE ISOMERASE"/>
    <property type="match status" value="1"/>
</dbReference>
<evidence type="ECO:0000256" key="4">
    <source>
        <dbReference type="ARBA" id="ARBA00012546"/>
    </source>
</evidence>
<evidence type="ECO:0000313" key="9">
    <source>
        <dbReference type="Proteomes" id="UP000664034"/>
    </source>
</evidence>
<dbReference type="AlphaFoldDB" id="A0A939GFQ0"/>